<sequence>PIWDYCHRTTSCYRP</sequence>
<gene>
    <name evidence="1" type="ORF">AFUS01_LOCUS8830</name>
</gene>
<evidence type="ECO:0000313" key="2">
    <source>
        <dbReference type="Proteomes" id="UP000708208"/>
    </source>
</evidence>
<evidence type="ECO:0000313" key="1">
    <source>
        <dbReference type="EMBL" id="CAG7719507.1"/>
    </source>
</evidence>
<comment type="caution">
    <text evidence="1">The sequence shown here is derived from an EMBL/GenBank/DDBJ whole genome shotgun (WGS) entry which is preliminary data.</text>
</comment>
<keyword evidence="2" id="KW-1185">Reference proteome</keyword>
<name>A0A8J2NUY3_9HEXA</name>
<dbReference type="EMBL" id="CAJVCH010061918">
    <property type="protein sequence ID" value="CAG7719507.1"/>
    <property type="molecule type" value="Genomic_DNA"/>
</dbReference>
<dbReference type="Proteomes" id="UP000708208">
    <property type="component" value="Unassembled WGS sequence"/>
</dbReference>
<protein>
    <submittedName>
        <fullName evidence="1">Uncharacterized protein</fullName>
    </submittedName>
</protein>
<reference evidence="1" key="1">
    <citation type="submission" date="2021-06" db="EMBL/GenBank/DDBJ databases">
        <authorList>
            <person name="Hodson N. C."/>
            <person name="Mongue J. A."/>
            <person name="Jaron S. K."/>
        </authorList>
    </citation>
    <scope>NUCLEOTIDE SEQUENCE</scope>
</reference>
<accession>A0A8J2NUY3</accession>
<proteinExistence type="predicted"/>
<organism evidence="1 2">
    <name type="scientific">Allacma fusca</name>
    <dbReference type="NCBI Taxonomy" id="39272"/>
    <lineage>
        <taxon>Eukaryota</taxon>
        <taxon>Metazoa</taxon>
        <taxon>Ecdysozoa</taxon>
        <taxon>Arthropoda</taxon>
        <taxon>Hexapoda</taxon>
        <taxon>Collembola</taxon>
        <taxon>Symphypleona</taxon>
        <taxon>Sminthuridae</taxon>
        <taxon>Allacma</taxon>
    </lineage>
</organism>
<feature type="non-terminal residue" evidence="1">
    <location>
        <position position="1"/>
    </location>
</feature>